<dbReference type="InterPro" id="IPR000522">
    <property type="entry name" value="ABC_transptr_permease_BtuC"/>
</dbReference>
<dbReference type="GO" id="GO:0005886">
    <property type="term" value="C:plasma membrane"/>
    <property type="evidence" value="ECO:0007669"/>
    <property type="project" value="UniProtKB-SubCell"/>
</dbReference>
<dbReference type="CDD" id="cd06550">
    <property type="entry name" value="TM_ABC_iron-siderophores_like"/>
    <property type="match status" value="1"/>
</dbReference>
<dbReference type="STRING" id="56110.Oscil6304_3240"/>
<dbReference type="RefSeq" id="WP_015149451.1">
    <property type="nucleotide sequence ID" value="NC_019693.1"/>
</dbReference>
<keyword evidence="4" id="KW-1003">Cell membrane</keyword>
<evidence type="ECO:0000256" key="6">
    <source>
        <dbReference type="ARBA" id="ARBA00022989"/>
    </source>
</evidence>
<dbReference type="PANTHER" id="PTHR30472:SF24">
    <property type="entry name" value="FERRIC ENTEROBACTIN TRANSPORT SYSTEM PERMEASE PROTEIN FEPG"/>
    <property type="match status" value="1"/>
</dbReference>
<feature type="transmembrane region" description="Helical" evidence="8">
    <location>
        <begin position="214"/>
        <end position="234"/>
    </location>
</feature>
<dbReference type="AlphaFoldDB" id="K9TKA2"/>
<dbReference type="PANTHER" id="PTHR30472">
    <property type="entry name" value="FERRIC ENTEROBACTIN TRANSPORT SYSTEM PERMEASE PROTEIN"/>
    <property type="match status" value="1"/>
</dbReference>
<feature type="transmembrane region" description="Helical" evidence="8">
    <location>
        <begin position="294"/>
        <end position="313"/>
    </location>
</feature>
<keyword evidence="3" id="KW-0813">Transport</keyword>
<evidence type="ECO:0000256" key="7">
    <source>
        <dbReference type="ARBA" id="ARBA00023136"/>
    </source>
</evidence>
<feature type="transmembrane region" description="Helical" evidence="8">
    <location>
        <begin position="108"/>
        <end position="125"/>
    </location>
</feature>
<feature type="transmembrane region" description="Helical" evidence="8">
    <location>
        <begin position="17"/>
        <end position="38"/>
    </location>
</feature>
<gene>
    <name evidence="9" type="ORF">Oscil6304_3240</name>
</gene>
<proteinExistence type="inferred from homology"/>
<evidence type="ECO:0000313" key="10">
    <source>
        <dbReference type="Proteomes" id="UP000010367"/>
    </source>
</evidence>
<dbReference type="PATRIC" id="fig|56110.3.peg.3870"/>
<comment type="subcellular location">
    <subcellularLocation>
        <location evidence="1">Cell membrane</location>
        <topology evidence="1">Multi-pass membrane protein</topology>
    </subcellularLocation>
</comment>
<evidence type="ECO:0000256" key="5">
    <source>
        <dbReference type="ARBA" id="ARBA00022692"/>
    </source>
</evidence>
<dbReference type="HOGENOM" id="CLU_013016_1_1_3"/>
<feature type="transmembrane region" description="Helical" evidence="8">
    <location>
        <begin position="131"/>
        <end position="152"/>
    </location>
</feature>
<dbReference type="GO" id="GO:0022857">
    <property type="term" value="F:transmembrane transporter activity"/>
    <property type="evidence" value="ECO:0007669"/>
    <property type="project" value="InterPro"/>
</dbReference>
<evidence type="ECO:0000256" key="2">
    <source>
        <dbReference type="ARBA" id="ARBA00007935"/>
    </source>
</evidence>
<organism evidence="9 10">
    <name type="scientific">Oscillatoria acuminata PCC 6304</name>
    <dbReference type="NCBI Taxonomy" id="56110"/>
    <lineage>
        <taxon>Bacteria</taxon>
        <taxon>Bacillati</taxon>
        <taxon>Cyanobacteriota</taxon>
        <taxon>Cyanophyceae</taxon>
        <taxon>Oscillatoriophycideae</taxon>
        <taxon>Oscillatoriales</taxon>
        <taxon>Oscillatoriaceae</taxon>
        <taxon>Oscillatoria</taxon>
    </lineage>
</organism>
<evidence type="ECO:0000256" key="4">
    <source>
        <dbReference type="ARBA" id="ARBA00022475"/>
    </source>
</evidence>
<accession>K9TKA2</accession>
<reference evidence="9 10" key="1">
    <citation type="submission" date="2012-06" db="EMBL/GenBank/DDBJ databases">
        <title>Finished chromosome of genome of Oscillatoria acuminata PCC 6304.</title>
        <authorList>
            <consortium name="US DOE Joint Genome Institute"/>
            <person name="Gugger M."/>
            <person name="Coursin T."/>
            <person name="Rippka R."/>
            <person name="Tandeau De Marsac N."/>
            <person name="Huntemann M."/>
            <person name="Wei C.-L."/>
            <person name="Han J."/>
            <person name="Detter J.C."/>
            <person name="Han C."/>
            <person name="Tapia R."/>
            <person name="Davenport K."/>
            <person name="Daligault H."/>
            <person name="Erkkila T."/>
            <person name="Gu W."/>
            <person name="Munk A.C.C."/>
            <person name="Teshima H."/>
            <person name="Xu Y."/>
            <person name="Chain P."/>
            <person name="Chen A."/>
            <person name="Krypides N."/>
            <person name="Mavromatis K."/>
            <person name="Markowitz V."/>
            <person name="Szeto E."/>
            <person name="Ivanova N."/>
            <person name="Mikhailova N."/>
            <person name="Ovchinnikova G."/>
            <person name="Pagani I."/>
            <person name="Pati A."/>
            <person name="Goodwin L."/>
            <person name="Peters L."/>
            <person name="Pitluck S."/>
            <person name="Woyke T."/>
            <person name="Kerfeld C."/>
        </authorList>
    </citation>
    <scope>NUCLEOTIDE SEQUENCE [LARGE SCALE GENOMIC DNA]</scope>
    <source>
        <strain evidence="9 10">PCC 6304</strain>
    </source>
</reference>
<dbReference type="Gene3D" id="1.10.3470.10">
    <property type="entry name" value="ABC transporter involved in vitamin B12 uptake, BtuC"/>
    <property type="match status" value="1"/>
</dbReference>
<keyword evidence="6 8" id="KW-1133">Transmembrane helix</keyword>
<evidence type="ECO:0000256" key="8">
    <source>
        <dbReference type="SAM" id="Phobius"/>
    </source>
</evidence>
<evidence type="ECO:0000313" key="9">
    <source>
        <dbReference type="EMBL" id="AFY82818.1"/>
    </source>
</evidence>
<dbReference type="Proteomes" id="UP000010367">
    <property type="component" value="Chromosome"/>
</dbReference>
<dbReference type="Pfam" id="PF01032">
    <property type="entry name" value="FecCD"/>
    <property type="match status" value="1"/>
</dbReference>
<keyword evidence="10" id="KW-1185">Reference proteome</keyword>
<comment type="similarity">
    <text evidence="2">Belongs to the binding-protein-dependent transport system permease family. FecCD subfamily.</text>
</comment>
<sequence length="355" mass="37382">MTVLPGRRIQTPQAGQLTFAQSMTAVILVLGVVFVLHVCVGSGTLSPEEAVAALVNHPLQAVHGRIVWELRVPRAAVATLAGSLFGLSGAMLQAIIRNPLAEPSLTGVTSGAVLFLILSLTFLPFGEIPPIWFPAIALVGGCLTSSMVYFLSRQPNRPSDPLQLVLNGAVVAAIVQSINSLLLLRDQESLGIILFWLVGSLHGRTWVHWQGIWAVALIALPCGLACARVANLLHLGDDVAAGLGVPVGQARATLFFIAVWLSATAVSVVGAVGFIGLIGPHLARQWVGNDARRLFPLSTAITALLLLGSDLFAQVLTLTFGNNRATLPVGAVTALLGAPFFLYLVLRKNPMGSRS</sequence>
<dbReference type="GO" id="GO:0033214">
    <property type="term" value="P:siderophore-iron import into cell"/>
    <property type="evidence" value="ECO:0007669"/>
    <property type="project" value="TreeGrafter"/>
</dbReference>
<keyword evidence="7 8" id="KW-0472">Membrane</keyword>
<evidence type="ECO:0000256" key="3">
    <source>
        <dbReference type="ARBA" id="ARBA00022448"/>
    </source>
</evidence>
<dbReference type="eggNOG" id="COG0609">
    <property type="taxonomic scope" value="Bacteria"/>
</dbReference>
<dbReference type="OrthoDB" id="9811721at2"/>
<dbReference type="KEGG" id="oac:Oscil6304_3240"/>
<feature type="transmembrane region" description="Helical" evidence="8">
    <location>
        <begin position="325"/>
        <end position="346"/>
    </location>
</feature>
<name>K9TKA2_9CYAN</name>
<feature type="transmembrane region" description="Helical" evidence="8">
    <location>
        <begin position="75"/>
        <end position="96"/>
    </location>
</feature>
<feature type="transmembrane region" description="Helical" evidence="8">
    <location>
        <begin position="254"/>
        <end position="282"/>
    </location>
</feature>
<dbReference type="InterPro" id="IPR037294">
    <property type="entry name" value="ABC_BtuC-like"/>
</dbReference>
<evidence type="ECO:0000256" key="1">
    <source>
        <dbReference type="ARBA" id="ARBA00004651"/>
    </source>
</evidence>
<dbReference type="SUPFAM" id="SSF81345">
    <property type="entry name" value="ABC transporter involved in vitamin B12 uptake, BtuC"/>
    <property type="match status" value="1"/>
</dbReference>
<dbReference type="EMBL" id="CP003607">
    <property type="protein sequence ID" value="AFY82818.1"/>
    <property type="molecule type" value="Genomic_DNA"/>
</dbReference>
<protein>
    <submittedName>
        <fullName evidence="9">ABC-type Fe3+-siderophore transport system, permease component</fullName>
    </submittedName>
</protein>
<dbReference type="InParanoid" id="K9TKA2"/>
<keyword evidence="5 8" id="KW-0812">Transmembrane</keyword>